<protein>
    <submittedName>
        <fullName evidence="1">Uncharacterized protein</fullName>
    </submittedName>
</protein>
<dbReference type="RefSeq" id="WP_237240807.1">
    <property type="nucleotide sequence ID" value="NZ_JAKKDU010000020.1"/>
</dbReference>
<keyword evidence="2" id="KW-1185">Reference proteome</keyword>
<dbReference type="AlphaFoldDB" id="A0AAE3ERS0"/>
<dbReference type="Proteomes" id="UP001199795">
    <property type="component" value="Unassembled WGS sequence"/>
</dbReference>
<comment type="caution">
    <text evidence="1">The sequence shown here is derived from an EMBL/GenBank/DDBJ whole genome shotgun (WGS) entry which is preliminary data.</text>
</comment>
<name>A0AAE3ERS0_9FLAO</name>
<evidence type="ECO:0000313" key="2">
    <source>
        <dbReference type="Proteomes" id="UP001199795"/>
    </source>
</evidence>
<reference evidence="1" key="1">
    <citation type="submission" date="2022-01" db="EMBL/GenBank/DDBJ databases">
        <title>Draft genome sequence of Sabulilitoribacter arenilitoris KCTC 52401.</title>
        <authorList>
            <person name="Oh J.-S."/>
        </authorList>
    </citation>
    <scope>NUCLEOTIDE SEQUENCE</scope>
    <source>
        <strain evidence="1">HMF6543</strain>
    </source>
</reference>
<evidence type="ECO:0000313" key="1">
    <source>
        <dbReference type="EMBL" id="MCF7569477.1"/>
    </source>
</evidence>
<proteinExistence type="predicted"/>
<organism evidence="1 2">
    <name type="scientific">Wocania arenilitoris</name>
    <dbReference type="NCBI Taxonomy" id="2044858"/>
    <lineage>
        <taxon>Bacteria</taxon>
        <taxon>Pseudomonadati</taxon>
        <taxon>Bacteroidota</taxon>
        <taxon>Flavobacteriia</taxon>
        <taxon>Flavobacteriales</taxon>
        <taxon>Flavobacteriaceae</taxon>
        <taxon>Wocania</taxon>
    </lineage>
</organism>
<sequence>MSTKKSKHSLNSFGNGQAKYKHFTAQLKMVYKALMYKPMTMKEVDVFTGVMRENICRYIDTLLEQNKIAIIRKRKCSITGYPYVNEYTANPDLFPKSNQLKLF</sequence>
<gene>
    <name evidence="1" type="ORF">L3X37_14075</name>
</gene>
<dbReference type="EMBL" id="JAKKDU010000020">
    <property type="protein sequence ID" value="MCF7569477.1"/>
    <property type="molecule type" value="Genomic_DNA"/>
</dbReference>
<accession>A0AAE3ERS0</accession>